<proteinExistence type="predicted"/>
<evidence type="ECO:0000313" key="5">
    <source>
        <dbReference type="Proteomes" id="UP000190140"/>
    </source>
</evidence>
<dbReference type="NCBIfam" id="TIGR01747">
    <property type="entry name" value="diampropi_NH3ly"/>
    <property type="match status" value="1"/>
</dbReference>
<dbReference type="OrthoDB" id="34584at2"/>
<feature type="domain" description="Tryptophan synthase beta chain-like PALP" evidence="3">
    <location>
        <begin position="38"/>
        <end position="357"/>
    </location>
</feature>
<dbReference type="Gene3D" id="3.40.50.1100">
    <property type="match status" value="3"/>
</dbReference>
<protein>
    <submittedName>
        <fullName evidence="4">Diaminopropionate ammonia-lyase</fullName>
        <ecNumber evidence="4">4.3.1.15</ecNumber>
    </submittedName>
</protein>
<dbReference type="AlphaFoldDB" id="A0A1V4I5I7"/>
<sequence length="403" mass="44799">MHISSVYNTDRKDRSREYPLFLSKEEVKNVRRFHKTFRGYERTPLSRLNNLAKEIGVKEIFVKDESFRFNLNAFKVLGGSLAIGKLLCKKLGININETTFEYLKSDGVREKIGQMTFVTATDGNHGRGVAWAAKELNQKAIVYLPKGSAIRRVEAIRELGAEAIVTDLNYDDAVRLVMKVAQENGYEIIQDTAWNGYEEIPKWVMQGYTTMADEAIEQLNEIGIERPTHVFLQAGVGSMAGAVLGYYANVFKDNLPITTILEPDNAACIFKSAIIGDGKPYGVSGDLETIMVGLACGEPNPIGWNILRDFSDMYISSSDHAAARGMRILANPIGNDEKIVSGESGAIGIGILSLIMQDENYKEIKEKLGLNENSTVLVFSTEGDTDPVNYRKVLWDGKYELSL</sequence>
<dbReference type="InterPro" id="IPR010081">
    <property type="entry name" value="DiNH2opropionate_NH3_lyase"/>
</dbReference>
<dbReference type="CDD" id="cd00640">
    <property type="entry name" value="Trp-synth-beta_II"/>
    <property type="match status" value="1"/>
</dbReference>
<evidence type="ECO:0000259" key="3">
    <source>
        <dbReference type="Pfam" id="PF00291"/>
    </source>
</evidence>
<dbReference type="GO" id="GO:0008838">
    <property type="term" value="F:diaminopropionate ammonia-lyase activity"/>
    <property type="evidence" value="ECO:0007669"/>
    <property type="project" value="UniProtKB-EC"/>
</dbReference>
<comment type="caution">
    <text evidence="4">The sequence shown here is derived from an EMBL/GenBank/DDBJ whole genome shotgun (WGS) entry which is preliminary data.</text>
</comment>
<keyword evidence="4" id="KW-0456">Lyase</keyword>
<accession>A0A1V4I5I7</accession>
<evidence type="ECO:0000256" key="1">
    <source>
        <dbReference type="ARBA" id="ARBA00001933"/>
    </source>
</evidence>
<dbReference type="EMBL" id="MZGW01000006">
    <property type="protein sequence ID" value="OPJ55241.1"/>
    <property type="molecule type" value="Genomic_DNA"/>
</dbReference>
<dbReference type="Pfam" id="PF00291">
    <property type="entry name" value="PALP"/>
    <property type="match status" value="1"/>
</dbReference>
<organism evidence="4 5">
    <name type="scientific">Alkalithermobacter paradoxus</name>
    <dbReference type="NCBI Taxonomy" id="29349"/>
    <lineage>
        <taxon>Bacteria</taxon>
        <taxon>Bacillati</taxon>
        <taxon>Bacillota</taxon>
        <taxon>Clostridia</taxon>
        <taxon>Peptostreptococcales</taxon>
        <taxon>Tepidibacteraceae</taxon>
        <taxon>Alkalithermobacter</taxon>
    </lineage>
</organism>
<dbReference type="InterPro" id="IPR036052">
    <property type="entry name" value="TrpB-like_PALP_sf"/>
</dbReference>
<dbReference type="SUPFAM" id="SSF53686">
    <property type="entry name" value="Tryptophan synthase beta subunit-like PLP-dependent enzymes"/>
    <property type="match status" value="1"/>
</dbReference>
<comment type="cofactor">
    <cofactor evidence="1">
        <name>pyridoxal 5'-phosphate</name>
        <dbReference type="ChEBI" id="CHEBI:597326"/>
    </cofactor>
</comment>
<dbReference type="FunFam" id="3.40.50.1100:FF:000033">
    <property type="entry name" value="Diaminopropionate ammonia-lyase"/>
    <property type="match status" value="1"/>
</dbReference>
<dbReference type="EC" id="4.3.1.15" evidence="4"/>
<dbReference type="RefSeq" id="WP_143715448.1">
    <property type="nucleotide sequence ID" value="NZ_MZGW01000006.1"/>
</dbReference>
<dbReference type="NCBIfam" id="NF006058">
    <property type="entry name" value="PRK08206.1"/>
    <property type="match status" value="1"/>
</dbReference>
<dbReference type="GO" id="GO:1901605">
    <property type="term" value="P:alpha-amino acid metabolic process"/>
    <property type="evidence" value="ECO:0007669"/>
    <property type="project" value="UniProtKB-ARBA"/>
</dbReference>
<dbReference type="STRING" id="29349.CLOTH_15440"/>
<name>A0A1V4I5I7_9FIRM</name>
<keyword evidence="5" id="KW-1185">Reference proteome</keyword>
<dbReference type="InterPro" id="IPR001926">
    <property type="entry name" value="TrpB-like_PALP"/>
</dbReference>
<dbReference type="PANTHER" id="PTHR42937">
    <property type="match status" value="1"/>
</dbReference>
<dbReference type="PANTHER" id="PTHR42937:SF1">
    <property type="entry name" value="DIAMINOPROPIONATE AMMONIA-LYASE"/>
    <property type="match status" value="1"/>
</dbReference>
<evidence type="ECO:0000256" key="2">
    <source>
        <dbReference type="ARBA" id="ARBA00022898"/>
    </source>
</evidence>
<reference evidence="4 5" key="1">
    <citation type="submission" date="2017-03" db="EMBL/GenBank/DDBJ databases">
        <title>Genome sequence of Clostridium thermoalcaliphilum DSM 7309.</title>
        <authorList>
            <person name="Poehlein A."/>
            <person name="Daniel R."/>
        </authorList>
    </citation>
    <scope>NUCLEOTIDE SEQUENCE [LARGE SCALE GENOMIC DNA]</scope>
    <source>
        <strain evidence="4 5">DSM 7309</strain>
    </source>
</reference>
<dbReference type="Proteomes" id="UP000190140">
    <property type="component" value="Unassembled WGS sequence"/>
</dbReference>
<dbReference type="GO" id="GO:0030170">
    <property type="term" value="F:pyridoxal phosphate binding"/>
    <property type="evidence" value="ECO:0007669"/>
    <property type="project" value="InterPro"/>
</dbReference>
<keyword evidence="2" id="KW-0663">Pyridoxal phosphate</keyword>
<dbReference type="InterPro" id="IPR019871">
    <property type="entry name" value="DiNH2propionate_NH3-lyase_sub"/>
</dbReference>
<dbReference type="NCBIfam" id="TIGR03528">
    <property type="entry name" value="2_3_DAP_am_ly"/>
    <property type="match status" value="1"/>
</dbReference>
<gene>
    <name evidence="4" type="primary">ygeX</name>
    <name evidence="4" type="ORF">CLOTH_15440</name>
</gene>
<evidence type="ECO:0000313" key="4">
    <source>
        <dbReference type="EMBL" id="OPJ55241.1"/>
    </source>
</evidence>